<gene>
    <name evidence="2" type="ORF">ACFPPD_18655</name>
</gene>
<dbReference type="RefSeq" id="WP_209749206.1">
    <property type="nucleotide sequence ID" value="NZ_JBHSMH010000072.1"/>
</dbReference>
<evidence type="ECO:0008006" key="4">
    <source>
        <dbReference type="Google" id="ProtNLM"/>
    </source>
</evidence>
<proteinExistence type="predicted"/>
<evidence type="ECO:0000313" key="2">
    <source>
        <dbReference type="EMBL" id="MFC5470712.1"/>
    </source>
</evidence>
<protein>
    <recommendedName>
        <fullName evidence="4">SbsA Ig-like domain-containing protein</fullName>
    </recommendedName>
</protein>
<dbReference type="EMBL" id="JBHSMH010000072">
    <property type="protein sequence ID" value="MFC5470712.1"/>
    <property type="molecule type" value="Genomic_DNA"/>
</dbReference>
<evidence type="ECO:0000256" key="1">
    <source>
        <dbReference type="SAM" id="MobiDB-lite"/>
    </source>
</evidence>
<reference evidence="3" key="1">
    <citation type="journal article" date="2019" name="Int. J. Syst. Evol. Microbiol.">
        <title>The Global Catalogue of Microorganisms (GCM) 10K type strain sequencing project: providing services to taxonomists for standard genome sequencing and annotation.</title>
        <authorList>
            <consortium name="The Broad Institute Genomics Platform"/>
            <consortium name="The Broad Institute Genome Sequencing Center for Infectious Disease"/>
            <person name="Wu L."/>
            <person name="Ma J."/>
        </authorList>
    </citation>
    <scope>NUCLEOTIDE SEQUENCE [LARGE SCALE GENOMIC DNA]</scope>
    <source>
        <strain evidence="3">CCUG 57113</strain>
    </source>
</reference>
<feature type="region of interest" description="Disordered" evidence="1">
    <location>
        <begin position="1"/>
        <end position="20"/>
    </location>
</feature>
<dbReference type="Proteomes" id="UP001596105">
    <property type="component" value="Unassembled WGS sequence"/>
</dbReference>
<feature type="compositionally biased region" description="Basic and acidic residues" evidence="1">
    <location>
        <begin position="1"/>
        <end position="15"/>
    </location>
</feature>
<accession>A0ABW0M0N1</accession>
<organism evidence="2 3">
    <name type="scientific">Cohnella suwonensis</name>
    <dbReference type="NCBI Taxonomy" id="696072"/>
    <lineage>
        <taxon>Bacteria</taxon>
        <taxon>Bacillati</taxon>
        <taxon>Bacillota</taxon>
        <taxon>Bacilli</taxon>
        <taxon>Bacillales</taxon>
        <taxon>Paenibacillaceae</taxon>
        <taxon>Cohnella</taxon>
    </lineage>
</organism>
<keyword evidence="3" id="KW-1185">Reference proteome</keyword>
<comment type="caution">
    <text evidence="2">The sequence shown here is derived from an EMBL/GenBank/DDBJ whole genome shotgun (WGS) entry which is preliminary data.</text>
</comment>
<sequence length="115" mass="13663">MGHWDDWIRETHPQPESEDVPDSTLISIAFRKEMNRLTLNMRNILVLDGNNGGRLISDRFLYRYETERRTLLIYRKDESETLGPRNSIEIILTGRIADNRNAKMNIPFHFNFKTR</sequence>
<name>A0ABW0M0N1_9BACL</name>
<evidence type="ECO:0000313" key="3">
    <source>
        <dbReference type="Proteomes" id="UP001596105"/>
    </source>
</evidence>